<evidence type="ECO:0000313" key="14">
    <source>
        <dbReference type="Proteomes" id="UP000887229"/>
    </source>
</evidence>
<dbReference type="FunFam" id="1.10.1200.10:FF:000005">
    <property type="entry name" value="Nonribosomal peptide synthetase 1"/>
    <property type="match status" value="1"/>
</dbReference>
<evidence type="ECO:0000259" key="12">
    <source>
        <dbReference type="PROSITE" id="PS50075"/>
    </source>
</evidence>
<evidence type="ECO:0000256" key="5">
    <source>
        <dbReference type="ARBA" id="ARBA00052291"/>
    </source>
</evidence>
<dbReference type="Gene3D" id="3.30.559.30">
    <property type="entry name" value="Nonribosomal peptide synthetase, condensation domain"/>
    <property type="match status" value="2"/>
</dbReference>
<comment type="catalytic activity">
    <reaction evidence="5">
        <text>L-2-aminoadipate + L-valine + L-cysteine + 3 ATP + H2O = N-[(5S)-5-amino-5-carboxypentanoyl]-L-cysteinyl-D-valine + 3 AMP + 3 diphosphate + 3 H(+)</text>
        <dbReference type="Rhea" id="RHEA:23196"/>
        <dbReference type="ChEBI" id="CHEBI:15377"/>
        <dbReference type="ChEBI" id="CHEBI:15378"/>
        <dbReference type="ChEBI" id="CHEBI:30616"/>
        <dbReference type="ChEBI" id="CHEBI:33019"/>
        <dbReference type="ChEBI" id="CHEBI:35235"/>
        <dbReference type="ChEBI" id="CHEBI:57762"/>
        <dbReference type="ChEBI" id="CHEBI:58572"/>
        <dbReference type="ChEBI" id="CHEBI:58672"/>
        <dbReference type="ChEBI" id="CHEBI:456215"/>
        <dbReference type="EC" id="6.3.2.26"/>
    </reaction>
    <physiologicalReaction direction="left-to-right" evidence="5">
        <dbReference type="Rhea" id="RHEA:23197"/>
    </physiologicalReaction>
</comment>
<evidence type="ECO:0000256" key="4">
    <source>
        <dbReference type="ARBA" id="ARBA00022598"/>
    </source>
</evidence>
<evidence type="ECO:0000256" key="7">
    <source>
        <dbReference type="ARBA" id="ARBA00066621"/>
    </source>
</evidence>
<dbReference type="GO" id="GO:0031177">
    <property type="term" value="F:phosphopantetheine binding"/>
    <property type="evidence" value="ECO:0007669"/>
    <property type="project" value="InterPro"/>
</dbReference>
<feature type="compositionally biased region" description="Polar residues" evidence="11">
    <location>
        <begin position="775"/>
        <end position="809"/>
    </location>
</feature>
<name>A0A9P7ZCS1_9HYPO</name>
<dbReference type="Gene3D" id="2.30.38.10">
    <property type="entry name" value="Luciferase, Domain 3"/>
    <property type="match status" value="1"/>
</dbReference>
<dbReference type="InterPro" id="IPR020806">
    <property type="entry name" value="PKS_PP-bd"/>
</dbReference>
<keyword evidence="4" id="KW-0436">Ligase</keyword>
<dbReference type="SMART" id="SM00823">
    <property type="entry name" value="PKS_PP"/>
    <property type="match status" value="2"/>
</dbReference>
<dbReference type="Gene3D" id="3.40.50.980">
    <property type="match status" value="2"/>
</dbReference>
<evidence type="ECO:0000256" key="3">
    <source>
        <dbReference type="ARBA" id="ARBA00022553"/>
    </source>
</evidence>
<dbReference type="Gene3D" id="3.30.559.10">
    <property type="entry name" value="Chloramphenicol acetyltransferase-like domain"/>
    <property type="match status" value="3"/>
</dbReference>
<dbReference type="InterPro" id="IPR009081">
    <property type="entry name" value="PP-bd_ACP"/>
</dbReference>
<dbReference type="Gene3D" id="1.10.1200.10">
    <property type="entry name" value="ACP-like"/>
    <property type="match status" value="3"/>
</dbReference>
<dbReference type="Pfam" id="PF00668">
    <property type="entry name" value="Condensation"/>
    <property type="match status" value="2"/>
</dbReference>
<evidence type="ECO:0000313" key="13">
    <source>
        <dbReference type="EMBL" id="KAG9249803.1"/>
    </source>
</evidence>
<dbReference type="Pfam" id="PF00550">
    <property type="entry name" value="PP-binding"/>
    <property type="match status" value="3"/>
</dbReference>
<comment type="subcellular location">
    <subcellularLocation>
        <location evidence="1">Vacuole membrane</location>
        <topology evidence="1">Peripheral membrane protein</topology>
    </subcellularLocation>
</comment>
<dbReference type="GO" id="GO:0005774">
    <property type="term" value="C:vacuolar membrane"/>
    <property type="evidence" value="ECO:0007669"/>
    <property type="project" value="UniProtKB-SubCell"/>
</dbReference>
<dbReference type="InterPro" id="IPR006162">
    <property type="entry name" value="Ppantetheine_attach_site"/>
</dbReference>
<dbReference type="InterPro" id="IPR023213">
    <property type="entry name" value="CAT-like_dom_sf"/>
</dbReference>
<feature type="domain" description="Carrier" evidence="12">
    <location>
        <begin position="1725"/>
        <end position="1802"/>
    </location>
</feature>
<dbReference type="RefSeq" id="XP_046113727.1">
    <property type="nucleotide sequence ID" value="XM_046266278.1"/>
</dbReference>
<dbReference type="GO" id="GO:0043041">
    <property type="term" value="P:amino acid activation for nonribosomal peptide biosynthetic process"/>
    <property type="evidence" value="ECO:0007669"/>
    <property type="project" value="TreeGrafter"/>
</dbReference>
<dbReference type="SUPFAM" id="SSF56801">
    <property type="entry name" value="Acetyl-CoA synthetase-like"/>
    <property type="match status" value="3"/>
</dbReference>
<feature type="domain" description="Carrier" evidence="12">
    <location>
        <begin position="697"/>
        <end position="774"/>
    </location>
</feature>
<dbReference type="NCBIfam" id="TIGR01733">
    <property type="entry name" value="AA-adenyl-dom"/>
    <property type="match status" value="3"/>
</dbReference>
<dbReference type="GO" id="GO:0050564">
    <property type="term" value="F:N-(5-amino-5-carboxypentanoyl)-L-cysteinyl-D-valine synthase activity"/>
    <property type="evidence" value="ECO:0007669"/>
    <property type="project" value="UniProtKB-EC"/>
</dbReference>
<comment type="caution">
    <text evidence="13">The sequence shown here is derived from an EMBL/GenBank/DDBJ whole genome shotgun (WGS) entry which is preliminary data.</text>
</comment>
<dbReference type="Pfam" id="PF13193">
    <property type="entry name" value="AMP-binding_C"/>
    <property type="match status" value="1"/>
</dbReference>
<dbReference type="SUPFAM" id="SSF52777">
    <property type="entry name" value="CoA-dependent acyltransferases"/>
    <property type="match status" value="5"/>
</dbReference>
<dbReference type="EMBL" id="MU251290">
    <property type="protein sequence ID" value="KAG9249803.1"/>
    <property type="molecule type" value="Genomic_DNA"/>
</dbReference>
<feature type="region of interest" description="Disordered" evidence="11">
    <location>
        <begin position="771"/>
        <end position="809"/>
    </location>
</feature>
<organism evidence="13 14">
    <name type="scientific">Emericellopsis atlantica</name>
    <dbReference type="NCBI Taxonomy" id="2614577"/>
    <lineage>
        <taxon>Eukaryota</taxon>
        <taxon>Fungi</taxon>
        <taxon>Dikarya</taxon>
        <taxon>Ascomycota</taxon>
        <taxon>Pezizomycotina</taxon>
        <taxon>Sordariomycetes</taxon>
        <taxon>Hypocreomycetidae</taxon>
        <taxon>Hypocreales</taxon>
        <taxon>Bionectriaceae</taxon>
        <taxon>Emericellopsis</taxon>
    </lineage>
</organism>
<keyword evidence="3" id="KW-0597">Phosphoprotein</keyword>
<dbReference type="SUPFAM" id="SSF47336">
    <property type="entry name" value="ACP-like"/>
    <property type="match status" value="3"/>
</dbReference>
<dbReference type="InterPro" id="IPR036736">
    <property type="entry name" value="ACP-like_sf"/>
</dbReference>
<sequence length="3001" mass="336615">MAGTPEIWAEAAQEISERCDLSGLKNTNHGDYEQRKTHVCSALILFGVHQTLKGLGGGSTTVSASFSWQSAWTALTSMTVDSALAANANPFPRFSCDAERLVKSGLLDIVVVFEYGRENAILPHFPLIFGLTLGYDRSLFDPVVIESILSTLHTVLIATTMPSQLEARLTEWNKTDDRYPSQKRLNHLFEDIANSKGTRITYDALNARANSLAQQLSSLSVLPEQLVVLFLDKSDMMIATILGAWKSGAAHVPVDPGYPDERVRFVLNDTQARVIIASQRYTKRLRGNIVEDKETRIYVVEDLLAAADNNEQATRTSTGCIDFLSPTPLTSKQLAYVTYTSGTTGLPKGIYKEHTSVVNSITDLAGRYGVAGAQDEVILLFSAYVFEPFVRQMLMALTTGNKLAIISDEEKFDPDILLPFFKDNSVTYLNGTASVLLEYDFSSFGETLTNARYQALRQRFRGRIFSEYGFTESAFVTALKSFDVDSQRTDMSLGRPVRNVKCYILDQNLKRVPIGVPGELYVGGLGISRGYMNRPELTRQKFLLNPFQTAQEKAMGVNGLMYKTGDLARWLSDGEVEYLGRADFQIKLRGIRIEPGEIESNIATYPGVRASVVVSKKLLSQGQETSQDHLVGYYVCDQDPVSEGDLIAFLETKLPRYMIPTRLIMLPTIPVTVNGKADLRALPAVEVEAGSNGSPEEHLDELEARLAEIWSETLRVDLSSIRSDSSFFRLGGHSITCIQLIARVRRQLKRPINLEEVFRTKTLENMAKLLRNQRRGSQSVSNGAKSQPHTNGVNGAADTGTSRGTARSHQYAANSLQQGFVYQSLKLGKTDAYIMHSIIHYEITLDVDRYRDAWRAVQRRNPALRVHFVWEDDVLQLIEPSLSLDWRIIDLTGQGGNENNQVLLHRLQQSDLDEPYQLDKGPLFRVYLVFLPDGKQTSIFSCHHAIMDGWSLPLLFDQVHEAYLSKNAEQGCIPKENTAYIRCQKYLEEHRDDHLEFWQTQIGRIEERCDMNSLLNEASRYKVPLADYDEIVEQRQQSVELPWGDSKTSSTKQELDNHGITLHTLLQLVWHLVLHSYGGGTHTITGTTSSGRHLPVEGIEDAIGLFINTLPLIVDHGYIGTLGYVQERANDMNLRSNAELGRLLKADLKHGLFDSLEIHRQTLRYIIEGAIARENGHGSCPFTSIHTLLQTVRDVFDCVSKNLDMHERAKLDQWNATECEYPNTTLHALPDKRLTYRELNSRANSLAYELLQRVPVQPNKIIALVMHKSEHKSEHMITNILAIWKTGGAYVPIDPAYPDDRIQYILEDTGALAVITDAQYVERLCRVARDDVLVLESDIASRLEPAALHPTTACSPADLAYIMYTSGTTGRPKGVMVEHHGVVNLCASLSQTFGLQDTDDEVILSFSNYVFDHFVEQMTDALLNGQTLVVLNDDMRGDKERLYRYMETNRVTYLSGTPSVISMYEFDRFASHLRRIDCVGEAFSEPVFDKIRSTFSGLIINGYGPTEVSITTNKRLYPFPERRTDKSIGQQIANSTSYVVDTQMKRVPIGAVGELYLGGDGVARGYHNRPDLTAERFPMNPFQKDIERAQGRNGRLYKTGDLVRWIGDGEIEYLGRNDFQVKIRGQRIELGEIEAVLSSYPEVDQSVVLAKNRETDGQNQLIGYFVSAGSLSTRAIRRFMLGRLPDYMVPAKLVRIDKVPVTVSGKLDSKALPVPEEADQDGIIAPRTEIEQILANIWSELLDIPQASIGIHSDFFGLGGDSLKSTRFSFAATAALGVSVTVRDLFSHPTIETMSNWVVRGSDGHSDIASLQGHALNQIPISPAQERLIFLHEFNTDGRAENGAYNVPFHRRLRDDVAIDAFQEAIHDVVARHEALRTLFKCSNSQYHQEIIDQNTAKSLLKMETLTDLSPSEMEAQMAQFDTHNFSISCELPIRLQFYQPFSAGGSKPTFLSILFHHLAFDSWSWDIFERDLQVLYSARCGSPSHNSLSVLRVQYKEYAVEHQKILTSEKRRSLGGYWLQKLADLEPLRLITDRPRPSQFDFSGADVQVNVERETVIKLRELAKREGTTLYTVVLSAFMLLVNVYTNQQDITIGIPMSHRMHPDFGSSIGFFVNLLPLRVQVAQTNFCQLVRDVRKELLDSHVHQDLPFQEITKLLEHRHDPSRHPLVQLVFNWEAAAERGGSEESLMSEYHPSNPLPSAAKFDLNVSVKETKGLLDVNFNYPTALFDADTIKGFIGTFSHILKEVAFMDAGSRLDRLTAFETTLHVNRHMGGEMLKDQPECSSLVELFQRQVELRPDDIAVVSSVGSFTYLEVNKRANQLAQLITSSYVLEMDDRIALLMGKNIDMIISILAVWKSGAAYVPLDPSYPPQRIDIILHESNPRALLTTRGSCFELEISCKVPVLVIDEAEVQERLKVLSEENSPVCRHRPSDMAYIIFTSGTTGKPKGVIVEHGSVIQFRNALLERYFSGKTGSQVVLFLSNYVFDFSLEQLSLSILSGNKLVIPPQEGITHEAFYELATKQQLSYLSGTPSVLQQICLSRLPDLQMVTSAGEELQRSQYDAMRAQFAGMINNAYGITETTVYNIVTTFNNKEPFTKALCNPLPGTEPLVLNDRLQELPADAVGELYIGGPCLARGYLNQDTLTNDRFIHHPFKRLPESSGIRHERLYKTGDLVRKRRSGFLEYLGRRDQQVKLRGLRIELSEIRESVLSLPQVKDSLVIALYDGTDSSSRVAKGLACYYTVENDKNLSSLEMHTALLSKLPSFMVPGQLHQIQGSLPVTVNGKVDVSRLAQTWKPQSIKSPTAPRNDLEKTLCQLWASLLDISHCGIDDDLFVLGGDSISSLRLVGDVYSTLGRKVTVKDIFLNRTVRALSENVLSAQSTAEFKGFNEHQPTHSATGDAPLTPIQGWFQKKDLEHPDTPLLSVNQLQNALRLLQDRHDVLRMRLKQEDRKHVQSFSLDCQQPEISVLDASSFDCTDALSEALAKVNSLLDIYKGPNRAR</sequence>
<dbReference type="FunFam" id="3.30.300.30:FF:000010">
    <property type="entry name" value="Enterobactin synthetase component F"/>
    <property type="match status" value="1"/>
</dbReference>
<dbReference type="FunFam" id="3.40.50.980:FF:000001">
    <property type="entry name" value="Non-ribosomal peptide synthetase"/>
    <property type="match status" value="3"/>
</dbReference>
<dbReference type="InterPro" id="IPR042099">
    <property type="entry name" value="ANL_N_sf"/>
</dbReference>
<dbReference type="Proteomes" id="UP000887229">
    <property type="component" value="Unassembled WGS sequence"/>
</dbReference>
<comment type="pathway">
    <text evidence="6">Antibiotic biosynthesis; penicillin G biosynthesis; penicillin G from L-alpha-aminoadipate and L-cysteine and L-valine: step 1/3.</text>
</comment>
<dbReference type="PROSITE" id="PS00012">
    <property type="entry name" value="PHOSPHOPANTETHEINE"/>
    <property type="match status" value="1"/>
</dbReference>
<gene>
    <name evidence="13" type="ORF">F5Z01DRAFT_696184</name>
</gene>
<feature type="domain" description="Carrier" evidence="12">
    <location>
        <begin position="2805"/>
        <end position="2880"/>
    </location>
</feature>
<evidence type="ECO:0000256" key="9">
    <source>
        <dbReference type="ARBA" id="ARBA00080703"/>
    </source>
</evidence>
<evidence type="ECO:0000256" key="8">
    <source>
        <dbReference type="ARBA" id="ARBA00072326"/>
    </source>
</evidence>
<dbReference type="PANTHER" id="PTHR45527">
    <property type="entry name" value="NONRIBOSOMAL PEPTIDE SYNTHETASE"/>
    <property type="match status" value="1"/>
</dbReference>
<dbReference type="GeneID" id="70297181"/>
<evidence type="ECO:0000256" key="1">
    <source>
        <dbReference type="ARBA" id="ARBA00004148"/>
    </source>
</evidence>
<feature type="coiled-coil region" evidence="10">
    <location>
        <begin position="2925"/>
        <end position="2952"/>
    </location>
</feature>
<dbReference type="NCBIfam" id="NF003417">
    <property type="entry name" value="PRK04813.1"/>
    <property type="match status" value="3"/>
</dbReference>
<proteinExistence type="predicted"/>
<dbReference type="Pfam" id="PF00501">
    <property type="entry name" value="AMP-binding"/>
    <property type="match status" value="3"/>
</dbReference>
<dbReference type="InterPro" id="IPR001242">
    <property type="entry name" value="Condensation_dom"/>
</dbReference>
<dbReference type="InterPro" id="IPR010071">
    <property type="entry name" value="AA_adenyl_dom"/>
</dbReference>
<dbReference type="PROSITE" id="PS50075">
    <property type="entry name" value="CARRIER"/>
    <property type="match status" value="3"/>
</dbReference>
<evidence type="ECO:0000256" key="2">
    <source>
        <dbReference type="ARBA" id="ARBA00022450"/>
    </source>
</evidence>
<evidence type="ECO:0000256" key="11">
    <source>
        <dbReference type="SAM" id="MobiDB-lite"/>
    </source>
</evidence>
<evidence type="ECO:0000256" key="10">
    <source>
        <dbReference type="SAM" id="Coils"/>
    </source>
</evidence>
<dbReference type="InterPro" id="IPR020845">
    <property type="entry name" value="AMP-binding_CS"/>
</dbReference>
<keyword evidence="2" id="KW-0596">Phosphopantetheine</keyword>
<dbReference type="InterPro" id="IPR025110">
    <property type="entry name" value="AMP-bd_C"/>
</dbReference>
<dbReference type="FunFam" id="2.30.38.10:FF:000001">
    <property type="entry name" value="Non-ribosomal peptide synthetase PvdI"/>
    <property type="match status" value="2"/>
</dbReference>
<dbReference type="EC" id="6.3.2.26" evidence="7"/>
<keyword evidence="10" id="KW-0175">Coiled coil</keyword>
<protein>
    <recommendedName>
        <fullName evidence="8">N-(5-amino-5-carboxypentanoyl)-L-cysteinyl-D-valine synthase</fullName>
        <ecNumber evidence="7">6.3.2.26</ecNumber>
    </recommendedName>
    <alternativeName>
        <fullName evidence="9">Delta-(L-alpha-aminoadipyl)-L-cysteinyl-D-valine synthetase</fullName>
    </alternativeName>
</protein>
<dbReference type="Gene3D" id="3.40.50.12780">
    <property type="entry name" value="N-terminal domain of ligase-like"/>
    <property type="match status" value="2"/>
</dbReference>
<dbReference type="Gene3D" id="3.30.300.30">
    <property type="match status" value="3"/>
</dbReference>
<keyword evidence="14" id="KW-1185">Reference proteome</keyword>
<dbReference type="PROSITE" id="PS00455">
    <property type="entry name" value="AMP_BINDING"/>
    <property type="match status" value="3"/>
</dbReference>
<dbReference type="InterPro" id="IPR045851">
    <property type="entry name" value="AMP-bd_C_sf"/>
</dbReference>
<dbReference type="PANTHER" id="PTHR45527:SF1">
    <property type="entry name" value="FATTY ACID SYNTHASE"/>
    <property type="match status" value="1"/>
</dbReference>
<dbReference type="InterPro" id="IPR000873">
    <property type="entry name" value="AMP-dep_synth/lig_dom"/>
</dbReference>
<evidence type="ECO:0000256" key="6">
    <source>
        <dbReference type="ARBA" id="ARBA00060659"/>
    </source>
</evidence>
<reference evidence="13" key="1">
    <citation type="journal article" date="2021" name="IMA Fungus">
        <title>Genomic characterization of three marine fungi, including Emericellopsis atlantica sp. nov. with signatures of a generalist lifestyle and marine biomass degradation.</title>
        <authorList>
            <person name="Hagestad O.C."/>
            <person name="Hou L."/>
            <person name="Andersen J.H."/>
            <person name="Hansen E.H."/>
            <person name="Altermark B."/>
            <person name="Li C."/>
            <person name="Kuhnert E."/>
            <person name="Cox R.J."/>
            <person name="Crous P.W."/>
            <person name="Spatafora J.W."/>
            <person name="Lail K."/>
            <person name="Amirebrahimi M."/>
            <person name="Lipzen A."/>
            <person name="Pangilinan J."/>
            <person name="Andreopoulos W."/>
            <person name="Hayes R.D."/>
            <person name="Ng V."/>
            <person name="Grigoriev I.V."/>
            <person name="Jackson S.A."/>
            <person name="Sutton T.D.S."/>
            <person name="Dobson A.D.W."/>
            <person name="Rama T."/>
        </authorList>
    </citation>
    <scope>NUCLEOTIDE SEQUENCE</scope>
    <source>
        <strain evidence="13">TS7</strain>
    </source>
</reference>
<accession>A0A9P7ZCS1</accession>
<dbReference type="GO" id="GO:0044550">
    <property type="term" value="P:secondary metabolite biosynthetic process"/>
    <property type="evidence" value="ECO:0007669"/>
    <property type="project" value="TreeGrafter"/>
</dbReference>
<dbReference type="OrthoDB" id="416786at2759"/>